<proteinExistence type="predicted"/>
<dbReference type="Proteomes" id="UP000009192">
    <property type="component" value="Unassembled WGS sequence"/>
</dbReference>
<gene>
    <name evidence="1" type="primary">Dmoj\GI26340</name>
    <name evidence="1" type="ORF">Dmoj_GI26340</name>
</gene>
<reference evidence="1 2" key="1">
    <citation type="journal article" date="2007" name="Nature">
        <title>Evolution of genes and genomes on the Drosophila phylogeny.</title>
        <authorList>
            <consortium name="Drosophila 12 Genomes Consortium"/>
            <person name="Clark A.G."/>
            <person name="Eisen M.B."/>
            <person name="Smith D.R."/>
            <person name="Bergman C.M."/>
            <person name="Oliver B."/>
            <person name="Markow T.A."/>
            <person name="Kaufman T.C."/>
            <person name="Kellis M."/>
            <person name="Gelbart W."/>
            <person name="Iyer V.N."/>
            <person name="Pollard D.A."/>
            <person name="Sackton T.B."/>
            <person name="Larracuente A.M."/>
            <person name="Singh N.D."/>
            <person name="Abad J.P."/>
            <person name="Abt D.N."/>
            <person name="Adryan B."/>
            <person name="Aguade M."/>
            <person name="Akashi H."/>
            <person name="Anderson W.W."/>
            <person name="Aquadro C.F."/>
            <person name="Ardell D.H."/>
            <person name="Arguello R."/>
            <person name="Artieri C.G."/>
            <person name="Barbash D.A."/>
            <person name="Barker D."/>
            <person name="Barsanti P."/>
            <person name="Batterham P."/>
            <person name="Batzoglou S."/>
            <person name="Begun D."/>
            <person name="Bhutkar A."/>
            <person name="Blanco E."/>
            <person name="Bosak S.A."/>
            <person name="Bradley R.K."/>
            <person name="Brand A.D."/>
            <person name="Brent M.R."/>
            <person name="Brooks A.N."/>
            <person name="Brown R.H."/>
            <person name="Butlin R.K."/>
            <person name="Caggese C."/>
            <person name="Calvi B.R."/>
            <person name="Bernardo de Carvalho A."/>
            <person name="Caspi A."/>
            <person name="Castrezana S."/>
            <person name="Celniker S.E."/>
            <person name="Chang J.L."/>
            <person name="Chapple C."/>
            <person name="Chatterji S."/>
            <person name="Chinwalla A."/>
            <person name="Civetta A."/>
            <person name="Clifton S.W."/>
            <person name="Comeron J.M."/>
            <person name="Costello J.C."/>
            <person name="Coyne J.A."/>
            <person name="Daub J."/>
            <person name="David R.G."/>
            <person name="Delcher A.L."/>
            <person name="Delehaunty K."/>
            <person name="Do C.B."/>
            <person name="Ebling H."/>
            <person name="Edwards K."/>
            <person name="Eickbush T."/>
            <person name="Evans J.D."/>
            <person name="Filipski A."/>
            <person name="Findeiss S."/>
            <person name="Freyhult E."/>
            <person name="Fulton L."/>
            <person name="Fulton R."/>
            <person name="Garcia A.C."/>
            <person name="Gardiner A."/>
            <person name="Garfield D.A."/>
            <person name="Garvin B.E."/>
            <person name="Gibson G."/>
            <person name="Gilbert D."/>
            <person name="Gnerre S."/>
            <person name="Godfrey J."/>
            <person name="Good R."/>
            <person name="Gotea V."/>
            <person name="Gravely B."/>
            <person name="Greenberg A.J."/>
            <person name="Griffiths-Jones S."/>
            <person name="Gross S."/>
            <person name="Guigo R."/>
            <person name="Gustafson E.A."/>
            <person name="Haerty W."/>
            <person name="Hahn M.W."/>
            <person name="Halligan D.L."/>
            <person name="Halpern A.L."/>
            <person name="Halter G.M."/>
            <person name="Han M.V."/>
            <person name="Heger A."/>
            <person name="Hillier L."/>
            <person name="Hinrichs A.S."/>
            <person name="Holmes I."/>
            <person name="Hoskins R.A."/>
            <person name="Hubisz M.J."/>
            <person name="Hultmark D."/>
            <person name="Huntley M.A."/>
            <person name="Jaffe D.B."/>
            <person name="Jagadeeshan S."/>
            <person name="Jeck W.R."/>
            <person name="Johnson J."/>
            <person name="Jones C.D."/>
            <person name="Jordan W.C."/>
            <person name="Karpen G.H."/>
            <person name="Kataoka E."/>
            <person name="Keightley P.D."/>
            <person name="Kheradpour P."/>
            <person name="Kirkness E.F."/>
            <person name="Koerich L.B."/>
            <person name="Kristiansen K."/>
            <person name="Kudrna D."/>
            <person name="Kulathinal R.J."/>
            <person name="Kumar S."/>
            <person name="Kwok R."/>
            <person name="Lander E."/>
            <person name="Langley C.H."/>
            <person name="Lapoint R."/>
            <person name="Lazzaro B.P."/>
            <person name="Lee S.J."/>
            <person name="Levesque L."/>
            <person name="Li R."/>
            <person name="Lin C.F."/>
            <person name="Lin M.F."/>
            <person name="Lindblad-Toh K."/>
            <person name="Llopart A."/>
            <person name="Long M."/>
            <person name="Low L."/>
            <person name="Lozovsky E."/>
            <person name="Lu J."/>
            <person name="Luo M."/>
            <person name="Machado C.A."/>
            <person name="Makalowski W."/>
            <person name="Marzo M."/>
            <person name="Matsuda M."/>
            <person name="Matzkin L."/>
            <person name="McAllister B."/>
            <person name="McBride C.S."/>
            <person name="McKernan B."/>
            <person name="McKernan K."/>
            <person name="Mendez-Lago M."/>
            <person name="Minx P."/>
            <person name="Mollenhauer M.U."/>
            <person name="Montooth K."/>
            <person name="Mount S.M."/>
            <person name="Mu X."/>
            <person name="Myers E."/>
            <person name="Negre B."/>
            <person name="Newfeld S."/>
            <person name="Nielsen R."/>
            <person name="Noor M.A."/>
            <person name="O'Grady P."/>
            <person name="Pachter L."/>
            <person name="Papaceit M."/>
            <person name="Parisi M.J."/>
            <person name="Parisi M."/>
            <person name="Parts L."/>
            <person name="Pedersen J.S."/>
            <person name="Pesole G."/>
            <person name="Phillippy A.M."/>
            <person name="Ponting C.P."/>
            <person name="Pop M."/>
            <person name="Porcelli D."/>
            <person name="Powell J.R."/>
            <person name="Prohaska S."/>
            <person name="Pruitt K."/>
            <person name="Puig M."/>
            <person name="Quesneville H."/>
            <person name="Ram K.R."/>
            <person name="Rand D."/>
            <person name="Rasmussen M.D."/>
            <person name="Reed L.K."/>
            <person name="Reenan R."/>
            <person name="Reily A."/>
            <person name="Remington K.A."/>
            <person name="Rieger T.T."/>
            <person name="Ritchie M.G."/>
            <person name="Robin C."/>
            <person name="Rogers Y.H."/>
            <person name="Rohde C."/>
            <person name="Rozas J."/>
            <person name="Rubenfield M.J."/>
            <person name="Ruiz A."/>
            <person name="Russo S."/>
            <person name="Salzberg S.L."/>
            <person name="Sanchez-Gracia A."/>
            <person name="Saranga D.J."/>
            <person name="Sato H."/>
            <person name="Schaeffer S.W."/>
            <person name="Schatz M.C."/>
            <person name="Schlenke T."/>
            <person name="Schwartz R."/>
            <person name="Segarra C."/>
            <person name="Singh R.S."/>
            <person name="Sirot L."/>
            <person name="Sirota M."/>
            <person name="Sisneros N.B."/>
            <person name="Smith C.D."/>
            <person name="Smith T.F."/>
            <person name="Spieth J."/>
            <person name="Stage D.E."/>
            <person name="Stark A."/>
            <person name="Stephan W."/>
            <person name="Strausberg R.L."/>
            <person name="Strempel S."/>
            <person name="Sturgill D."/>
            <person name="Sutton G."/>
            <person name="Sutton G.G."/>
            <person name="Tao W."/>
            <person name="Teichmann S."/>
            <person name="Tobari Y.N."/>
            <person name="Tomimura Y."/>
            <person name="Tsolas J.M."/>
            <person name="Valente V.L."/>
            <person name="Venter E."/>
            <person name="Venter J.C."/>
            <person name="Vicario S."/>
            <person name="Vieira F.G."/>
            <person name="Vilella A.J."/>
            <person name="Villasante A."/>
            <person name="Walenz B."/>
            <person name="Wang J."/>
            <person name="Wasserman M."/>
            <person name="Watts T."/>
            <person name="Wilson D."/>
            <person name="Wilson R.K."/>
            <person name="Wing R.A."/>
            <person name="Wolfner M.F."/>
            <person name="Wong A."/>
            <person name="Wong G.K."/>
            <person name="Wu C.I."/>
            <person name="Wu G."/>
            <person name="Yamamoto D."/>
            <person name="Yang H.P."/>
            <person name="Yang S.P."/>
            <person name="Yorke J.A."/>
            <person name="Yoshida K."/>
            <person name="Zdobnov E."/>
            <person name="Zhang P."/>
            <person name="Zhang Y."/>
            <person name="Zimin A.V."/>
            <person name="Baldwin J."/>
            <person name="Abdouelleil A."/>
            <person name="Abdulkadir J."/>
            <person name="Abebe A."/>
            <person name="Abera B."/>
            <person name="Abreu J."/>
            <person name="Acer S.C."/>
            <person name="Aftuck L."/>
            <person name="Alexander A."/>
            <person name="An P."/>
            <person name="Anderson E."/>
            <person name="Anderson S."/>
            <person name="Arachi H."/>
            <person name="Azer M."/>
            <person name="Bachantsang P."/>
            <person name="Barry A."/>
            <person name="Bayul T."/>
            <person name="Berlin A."/>
            <person name="Bessette D."/>
            <person name="Bloom T."/>
            <person name="Blye J."/>
            <person name="Boguslavskiy L."/>
            <person name="Bonnet C."/>
            <person name="Boukhgalter B."/>
            <person name="Bourzgui I."/>
            <person name="Brown A."/>
            <person name="Cahill P."/>
            <person name="Channer S."/>
            <person name="Cheshatsang Y."/>
            <person name="Chuda L."/>
            <person name="Citroen M."/>
            <person name="Collymore A."/>
            <person name="Cooke P."/>
            <person name="Costello M."/>
            <person name="D'Aco K."/>
            <person name="Daza R."/>
            <person name="De Haan G."/>
            <person name="DeGray S."/>
            <person name="DeMaso C."/>
            <person name="Dhargay N."/>
            <person name="Dooley K."/>
            <person name="Dooley E."/>
            <person name="Doricent M."/>
            <person name="Dorje P."/>
            <person name="Dorjee K."/>
            <person name="Dupes A."/>
            <person name="Elong R."/>
            <person name="Falk J."/>
            <person name="Farina A."/>
            <person name="Faro S."/>
            <person name="Ferguson D."/>
            <person name="Fisher S."/>
            <person name="Foley C.D."/>
            <person name="Franke A."/>
            <person name="Friedrich D."/>
            <person name="Gadbois L."/>
            <person name="Gearin G."/>
            <person name="Gearin C.R."/>
            <person name="Giannoukos G."/>
            <person name="Goode T."/>
            <person name="Graham J."/>
            <person name="Grandbois E."/>
            <person name="Grewal S."/>
            <person name="Gyaltsen K."/>
            <person name="Hafez N."/>
            <person name="Hagos B."/>
            <person name="Hall J."/>
            <person name="Henson C."/>
            <person name="Hollinger A."/>
            <person name="Honan T."/>
            <person name="Huard M.D."/>
            <person name="Hughes L."/>
            <person name="Hurhula B."/>
            <person name="Husby M.E."/>
            <person name="Kamat A."/>
            <person name="Kanga B."/>
            <person name="Kashin S."/>
            <person name="Khazanovich D."/>
            <person name="Kisner P."/>
            <person name="Lance K."/>
            <person name="Lara M."/>
            <person name="Lee W."/>
            <person name="Lennon N."/>
            <person name="Letendre F."/>
            <person name="LeVine R."/>
            <person name="Lipovsky A."/>
            <person name="Liu X."/>
            <person name="Liu J."/>
            <person name="Liu S."/>
            <person name="Lokyitsang T."/>
            <person name="Lokyitsang Y."/>
            <person name="Lubonja R."/>
            <person name="Lui A."/>
            <person name="MacDonald P."/>
            <person name="Magnisalis V."/>
            <person name="Maru K."/>
            <person name="Matthews C."/>
            <person name="McCusker W."/>
            <person name="McDonough S."/>
            <person name="Mehta T."/>
            <person name="Meldrim J."/>
            <person name="Meneus L."/>
            <person name="Mihai O."/>
            <person name="Mihalev A."/>
            <person name="Mihova T."/>
            <person name="Mittelman R."/>
            <person name="Mlenga V."/>
            <person name="Montmayeur A."/>
            <person name="Mulrain L."/>
            <person name="Navidi A."/>
            <person name="Naylor J."/>
            <person name="Negash T."/>
            <person name="Nguyen T."/>
            <person name="Nguyen N."/>
            <person name="Nicol R."/>
            <person name="Norbu C."/>
            <person name="Norbu N."/>
            <person name="Novod N."/>
            <person name="O'Neill B."/>
            <person name="Osman S."/>
            <person name="Markiewicz E."/>
            <person name="Oyono O.L."/>
            <person name="Patti C."/>
            <person name="Phunkhang P."/>
            <person name="Pierre F."/>
            <person name="Priest M."/>
            <person name="Raghuraman S."/>
            <person name="Rege F."/>
            <person name="Reyes R."/>
            <person name="Rise C."/>
            <person name="Rogov P."/>
            <person name="Ross K."/>
            <person name="Ryan E."/>
            <person name="Settipalli S."/>
            <person name="Shea T."/>
            <person name="Sherpa N."/>
            <person name="Shi L."/>
            <person name="Shih D."/>
            <person name="Sparrow T."/>
            <person name="Spaulding J."/>
            <person name="Stalker J."/>
            <person name="Stange-Thomann N."/>
            <person name="Stavropoulos S."/>
            <person name="Stone C."/>
            <person name="Strader C."/>
            <person name="Tesfaye S."/>
            <person name="Thomson T."/>
            <person name="Thoulutsang Y."/>
            <person name="Thoulutsang D."/>
            <person name="Topham K."/>
            <person name="Topping I."/>
            <person name="Tsamla T."/>
            <person name="Vassiliev H."/>
            <person name="Vo A."/>
            <person name="Wangchuk T."/>
            <person name="Wangdi T."/>
            <person name="Weiand M."/>
            <person name="Wilkinson J."/>
            <person name="Wilson A."/>
            <person name="Yadav S."/>
            <person name="Young G."/>
            <person name="Yu Q."/>
            <person name="Zembek L."/>
            <person name="Zhong D."/>
            <person name="Zimmer A."/>
            <person name="Zwirko Z."/>
            <person name="Jaffe D.B."/>
            <person name="Alvarez P."/>
            <person name="Brockman W."/>
            <person name="Butler J."/>
            <person name="Chin C."/>
            <person name="Gnerre S."/>
            <person name="Grabherr M."/>
            <person name="Kleber M."/>
            <person name="Mauceli E."/>
            <person name="MacCallum I."/>
        </authorList>
    </citation>
    <scope>NUCLEOTIDE SEQUENCE [LARGE SCALE GENOMIC DNA]</scope>
    <source>
        <strain evidence="2">Tucson 15081-1352.22</strain>
    </source>
</reference>
<evidence type="ECO:0000313" key="2">
    <source>
        <dbReference type="Proteomes" id="UP000009192"/>
    </source>
</evidence>
<organism evidence="1 2">
    <name type="scientific">Drosophila mojavensis</name>
    <name type="common">Fruit fly</name>
    <dbReference type="NCBI Taxonomy" id="7230"/>
    <lineage>
        <taxon>Eukaryota</taxon>
        <taxon>Metazoa</taxon>
        <taxon>Ecdysozoa</taxon>
        <taxon>Arthropoda</taxon>
        <taxon>Hexapoda</taxon>
        <taxon>Insecta</taxon>
        <taxon>Pterygota</taxon>
        <taxon>Neoptera</taxon>
        <taxon>Endopterygota</taxon>
        <taxon>Diptera</taxon>
        <taxon>Brachycera</taxon>
        <taxon>Muscomorpha</taxon>
        <taxon>Ephydroidea</taxon>
        <taxon>Drosophilidae</taxon>
        <taxon>Drosophila</taxon>
    </lineage>
</organism>
<keyword evidence="2" id="KW-1185">Reference proteome</keyword>
<dbReference type="KEGG" id="dmo:Dmoj_GI26340"/>
<accession>A0A0Q9X749</accession>
<sequence>MNQRILCLNYALRLQLDFWKINEHRANAAKVGLDNSVIRSCCSRSRDYTANLSKS</sequence>
<name>A0A0Q9X749_DROMO</name>
<protein>
    <submittedName>
        <fullName evidence="1">Uncharacterized protein</fullName>
    </submittedName>
</protein>
<dbReference type="EMBL" id="CH933808">
    <property type="protein sequence ID" value="KRG04134.1"/>
    <property type="molecule type" value="Genomic_DNA"/>
</dbReference>
<evidence type="ECO:0000313" key="1">
    <source>
        <dbReference type="EMBL" id="KRG04134.1"/>
    </source>
</evidence>
<dbReference type="AlphaFoldDB" id="A0A0Q9X749"/>
<dbReference type="InParanoid" id="A0A0Q9X749"/>